<accession>A0ABU1GX99</accession>
<dbReference type="NCBIfam" id="TIGR00254">
    <property type="entry name" value="GGDEF"/>
    <property type="match status" value="1"/>
</dbReference>
<dbReference type="InterPro" id="IPR052155">
    <property type="entry name" value="Biofilm_reg_signaling"/>
</dbReference>
<evidence type="ECO:0000313" key="6">
    <source>
        <dbReference type="Proteomes" id="UP001269375"/>
    </source>
</evidence>
<dbReference type="PROSITE" id="PS50924">
    <property type="entry name" value="MHYT"/>
    <property type="match status" value="1"/>
</dbReference>
<reference evidence="5 6" key="1">
    <citation type="submission" date="2023-04" db="EMBL/GenBank/DDBJ databases">
        <title>A long-awaited taxogenomic arrangement of the family Halomonadaceae.</title>
        <authorList>
            <person name="De La Haba R."/>
            <person name="Chuvochina M."/>
            <person name="Wittouck S."/>
            <person name="Arahal D.R."/>
            <person name="Sanchez-Porro C."/>
            <person name="Hugenholtz P."/>
            <person name="Ventosa A."/>
        </authorList>
    </citation>
    <scope>NUCLEOTIDE SEQUENCE [LARGE SCALE GENOMIC DNA]</scope>
    <source>
        <strain evidence="5 6">DSM 22428</strain>
    </source>
</reference>
<dbReference type="Pfam" id="PF00990">
    <property type="entry name" value="GGDEF"/>
    <property type="match status" value="1"/>
</dbReference>
<evidence type="ECO:0000313" key="5">
    <source>
        <dbReference type="EMBL" id="MDR5896181.1"/>
    </source>
</evidence>
<dbReference type="SUPFAM" id="SSF55073">
    <property type="entry name" value="Nucleotide cyclase"/>
    <property type="match status" value="1"/>
</dbReference>
<dbReference type="InterPro" id="IPR035919">
    <property type="entry name" value="EAL_sf"/>
</dbReference>
<feature type="transmembrane region" description="Helical" evidence="1">
    <location>
        <begin position="74"/>
        <end position="97"/>
    </location>
</feature>
<dbReference type="Gene3D" id="3.20.20.450">
    <property type="entry name" value="EAL domain"/>
    <property type="match status" value="1"/>
</dbReference>
<dbReference type="PANTHER" id="PTHR44757">
    <property type="entry name" value="DIGUANYLATE CYCLASE DGCP"/>
    <property type="match status" value="1"/>
</dbReference>
<dbReference type="InterPro" id="IPR005330">
    <property type="entry name" value="MHYT_dom"/>
</dbReference>
<protein>
    <submittedName>
        <fullName evidence="5">EAL domain-containing protein</fullName>
    </submittedName>
</protein>
<name>A0ABU1GX99_9GAMM</name>
<dbReference type="SUPFAM" id="SSF141868">
    <property type="entry name" value="EAL domain-like"/>
    <property type="match status" value="1"/>
</dbReference>
<dbReference type="InterPro" id="IPR000160">
    <property type="entry name" value="GGDEF_dom"/>
</dbReference>
<evidence type="ECO:0000256" key="1">
    <source>
        <dbReference type="PROSITE-ProRule" id="PRU00244"/>
    </source>
</evidence>
<dbReference type="InterPro" id="IPR001633">
    <property type="entry name" value="EAL_dom"/>
</dbReference>
<sequence>MGYFAATYNISLVVLSFAVAGLASLTALDLAGRVRVTTGRASLVWLGGGAFAMGTGIWAMHFIGMLAMDTAEYAGYNLALTAVSLGAAILTSALALFIVQTGQLNRFRLIAGSMVMGVGICLMHYVGMMAMITTEAIAYRPGLFLLSAAIAVSASGVALWLSFYLSPATGRAPLWQRLSAAMVMAVGISGMHYTGMAAAIMPNSIMAHVQSGITPVELAITTAVIATCILLAALMMAIYDAHLGSRNARLAASLHQANLDLKDRVHRDPLTHLPNRILFEERLDAQLPVADGLAVLFINLDRFRAINDTFGHRLGDAVLRAVANRLQNAVGAHDTVARGGGDEFMVLVSGSTDLDTYQTLAQQLVGALSRPFHIEDHLISLSASIGLSLYPDQAADRHALMIYADTAMSSASASGGNRFQLYEPAMSSQAERHSAIERRLRLALTTDGLSLAYQPKVNLRSGLIEGVEALLRWEDDELGRVTPDEIIPVAEATGLIVPLGQWVLRTACQCFGTDAPFERPLSVAVNVSALQLDDRQFTRKLTRILEETGFPAERLELELTESALVHNPEHARVTLTELRALGLTFAIDDFGTGYSNLAQLRRLPIQTLKIDRTFMMGVTTSAQEAAIVKAVMALAHALELHVVAEGIETPAQLDFIRELGGHHYQGYLCSKPLDRSGLLAFMKALPGTTEHRRVTSTRRV</sequence>
<dbReference type="SMART" id="SM00267">
    <property type="entry name" value="GGDEF"/>
    <property type="match status" value="1"/>
</dbReference>
<feature type="domain" description="GGDEF" evidence="3">
    <location>
        <begin position="291"/>
        <end position="424"/>
    </location>
</feature>
<dbReference type="RefSeq" id="WP_251594619.1">
    <property type="nucleotide sequence ID" value="NZ_JAMLJI010000004.1"/>
</dbReference>
<dbReference type="EMBL" id="JARWAO010000004">
    <property type="protein sequence ID" value="MDR5896181.1"/>
    <property type="molecule type" value="Genomic_DNA"/>
</dbReference>
<dbReference type="InterPro" id="IPR029787">
    <property type="entry name" value="Nucleotide_cyclase"/>
</dbReference>
<dbReference type="CDD" id="cd01948">
    <property type="entry name" value="EAL"/>
    <property type="match status" value="1"/>
</dbReference>
<feature type="transmembrane region" description="Helical" evidence="1">
    <location>
        <begin position="6"/>
        <end position="31"/>
    </location>
</feature>
<comment type="caution">
    <text evidence="5">The sequence shown here is derived from an EMBL/GenBank/DDBJ whole genome shotgun (WGS) entry which is preliminary data.</text>
</comment>
<keyword evidence="1" id="KW-0812">Transmembrane</keyword>
<feature type="transmembrane region" description="Helical" evidence="1">
    <location>
        <begin position="109"/>
        <end position="132"/>
    </location>
</feature>
<feature type="transmembrane region" description="Helical" evidence="1">
    <location>
        <begin position="220"/>
        <end position="239"/>
    </location>
</feature>
<feature type="domain" description="MHYT" evidence="4">
    <location>
        <begin position="8"/>
        <end position="202"/>
    </location>
</feature>
<evidence type="ECO:0000259" key="3">
    <source>
        <dbReference type="PROSITE" id="PS50887"/>
    </source>
</evidence>
<evidence type="ECO:0000259" key="4">
    <source>
        <dbReference type="PROSITE" id="PS50924"/>
    </source>
</evidence>
<dbReference type="SMART" id="SM00052">
    <property type="entry name" value="EAL"/>
    <property type="match status" value="1"/>
</dbReference>
<dbReference type="Pfam" id="PF00563">
    <property type="entry name" value="EAL"/>
    <property type="match status" value="1"/>
</dbReference>
<keyword evidence="6" id="KW-1185">Reference proteome</keyword>
<feature type="transmembrane region" description="Helical" evidence="1">
    <location>
        <begin position="178"/>
        <end position="200"/>
    </location>
</feature>
<gene>
    <name evidence="5" type="ORF">QC825_08865</name>
</gene>
<dbReference type="CDD" id="cd01949">
    <property type="entry name" value="GGDEF"/>
    <property type="match status" value="1"/>
</dbReference>
<dbReference type="InterPro" id="IPR043128">
    <property type="entry name" value="Rev_trsase/Diguanyl_cyclase"/>
</dbReference>
<dbReference type="PANTHER" id="PTHR44757:SF2">
    <property type="entry name" value="BIOFILM ARCHITECTURE MAINTENANCE PROTEIN MBAA"/>
    <property type="match status" value="1"/>
</dbReference>
<feature type="transmembrane region" description="Helical" evidence="1">
    <location>
        <begin position="144"/>
        <end position="166"/>
    </location>
</feature>
<feature type="transmembrane region" description="Helical" evidence="1">
    <location>
        <begin position="43"/>
        <end position="68"/>
    </location>
</feature>
<proteinExistence type="predicted"/>
<dbReference type="PROSITE" id="PS50883">
    <property type="entry name" value="EAL"/>
    <property type="match status" value="1"/>
</dbReference>
<feature type="domain" description="EAL" evidence="2">
    <location>
        <begin position="433"/>
        <end position="686"/>
    </location>
</feature>
<dbReference type="Proteomes" id="UP001269375">
    <property type="component" value="Unassembled WGS sequence"/>
</dbReference>
<keyword evidence="1" id="KW-0472">Membrane</keyword>
<keyword evidence="1" id="KW-1133">Transmembrane helix</keyword>
<dbReference type="Pfam" id="PF03707">
    <property type="entry name" value="MHYT"/>
    <property type="match status" value="2"/>
</dbReference>
<dbReference type="Gene3D" id="3.30.70.270">
    <property type="match status" value="1"/>
</dbReference>
<evidence type="ECO:0000259" key="2">
    <source>
        <dbReference type="PROSITE" id="PS50883"/>
    </source>
</evidence>
<organism evidence="5 6">
    <name type="scientific">Larsenimonas suaedae</name>
    <dbReference type="NCBI Taxonomy" id="1851019"/>
    <lineage>
        <taxon>Bacteria</taxon>
        <taxon>Pseudomonadati</taxon>
        <taxon>Pseudomonadota</taxon>
        <taxon>Gammaproteobacteria</taxon>
        <taxon>Oceanospirillales</taxon>
        <taxon>Halomonadaceae</taxon>
        <taxon>Larsenimonas</taxon>
    </lineage>
</organism>
<dbReference type="PROSITE" id="PS50887">
    <property type="entry name" value="GGDEF"/>
    <property type="match status" value="1"/>
</dbReference>